<evidence type="ECO:0000256" key="1">
    <source>
        <dbReference type="ARBA" id="ARBA00004123"/>
    </source>
</evidence>
<dbReference type="PANTHER" id="PTHR12446">
    <property type="entry name" value="TESMIN/TSO1-RELATED"/>
    <property type="match status" value="1"/>
</dbReference>
<dbReference type="OrthoDB" id="6283463at2759"/>
<dbReference type="InterPro" id="IPR005172">
    <property type="entry name" value="CRC"/>
</dbReference>
<dbReference type="PANTHER" id="PTHR12446:SF34">
    <property type="entry name" value="PROTEIN LIN-54 HOMOLOG"/>
    <property type="match status" value="1"/>
</dbReference>
<reference evidence="5" key="1">
    <citation type="submission" date="2020-11" db="EMBL/GenBank/DDBJ databases">
        <authorList>
            <person name="Whitehead M."/>
        </authorList>
    </citation>
    <scope>NUCLEOTIDE SEQUENCE</scope>
    <source>
        <strain evidence="5">EGII</strain>
    </source>
</reference>
<dbReference type="AlphaFoldDB" id="A0A811VAY5"/>
<evidence type="ECO:0000313" key="6">
    <source>
        <dbReference type="Proteomes" id="UP000606786"/>
    </source>
</evidence>
<evidence type="ECO:0000256" key="3">
    <source>
        <dbReference type="ARBA" id="ARBA00023242"/>
    </source>
</evidence>
<evidence type="ECO:0000313" key="5">
    <source>
        <dbReference type="EMBL" id="CAD7012480.1"/>
    </source>
</evidence>
<dbReference type="GO" id="GO:0006355">
    <property type="term" value="P:regulation of DNA-templated transcription"/>
    <property type="evidence" value="ECO:0007669"/>
    <property type="project" value="TreeGrafter"/>
</dbReference>
<sequence>MRHNKGCNCKRSGCLKNYCECYEAKIPCSSNCKCMGCRNIEERPDLDMDPTDSKLLATIPSVGLSAAGQKRTYDKTNSKTAVNDKFYKDTAKTLGIGNDLLAGLAAGGSASIMTGGGSSSCSGSGSNGVSATPGVAGTTTGKQQCNFITQDVVEATIQCLISQADQCEKNGLPAYQTEKMVMEEMGRCLVEIIDFSIRNTDTSFTQE</sequence>
<dbReference type="PROSITE" id="PS51634">
    <property type="entry name" value="CRC"/>
    <property type="match status" value="1"/>
</dbReference>
<dbReference type="Pfam" id="PF03638">
    <property type="entry name" value="TCR"/>
    <property type="match status" value="1"/>
</dbReference>
<dbReference type="InterPro" id="IPR033467">
    <property type="entry name" value="Tesmin/TSO1-like_CXC"/>
</dbReference>
<gene>
    <name evidence="5" type="ORF">CCAP1982_LOCUS20558</name>
</gene>
<keyword evidence="3" id="KW-0539">Nucleus</keyword>
<proteinExistence type="inferred from homology"/>
<accession>A0A811VAY5</accession>
<keyword evidence="6" id="KW-1185">Reference proteome</keyword>
<dbReference type="SMART" id="SM01114">
    <property type="entry name" value="CXC"/>
    <property type="match status" value="1"/>
</dbReference>
<comment type="caution">
    <text evidence="5">The sequence shown here is derived from an EMBL/GenBank/DDBJ whole genome shotgun (WGS) entry which is preliminary data.</text>
</comment>
<comment type="subcellular location">
    <subcellularLocation>
        <location evidence="1">Nucleus</location>
    </subcellularLocation>
</comment>
<name>A0A811VAY5_CERCA</name>
<dbReference type="EMBL" id="CAJHJT010000056">
    <property type="protein sequence ID" value="CAD7012480.1"/>
    <property type="molecule type" value="Genomic_DNA"/>
</dbReference>
<evidence type="ECO:0000259" key="4">
    <source>
        <dbReference type="PROSITE" id="PS51634"/>
    </source>
</evidence>
<dbReference type="InterPro" id="IPR028307">
    <property type="entry name" value="Lin-54_fam"/>
</dbReference>
<dbReference type="Proteomes" id="UP000606786">
    <property type="component" value="Unassembled WGS sequence"/>
</dbReference>
<dbReference type="GO" id="GO:0005634">
    <property type="term" value="C:nucleus"/>
    <property type="evidence" value="ECO:0007669"/>
    <property type="project" value="UniProtKB-SubCell"/>
</dbReference>
<comment type="similarity">
    <text evidence="2">Belongs to the lin-54 family.</text>
</comment>
<organism evidence="5 6">
    <name type="scientific">Ceratitis capitata</name>
    <name type="common">Mediterranean fruit fly</name>
    <name type="synonym">Tephritis capitata</name>
    <dbReference type="NCBI Taxonomy" id="7213"/>
    <lineage>
        <taxon>Eukaryota</taxon>
        <taxon>Metazoa</taxon>
        <taxon>Ecdysozoa</taxon>
        <taxon>Arthropoda</taxon>
        <taxon>Hexapoda</taxon>
        <taxon>Insecta</taxon>
        <taxon>Pterygota</taxon>
        <taxon>Neoptera</taxon>
        <taxon>Endopterygota</taxon>
        <taxon>Diptera</taxon>
        <taxon>Brachycera</taxon>
        <taxon>Muscomorpha</taxon>
        <taxon>Tephritoidea</taxon>
        <taxon>Tephritidae</taxon>
        <taxon>Ceratitis</taxon>
        <taxon>Ceratitis</taxon>
    </lineage>
</organism>
<protein>
    <submittedName>
        <fullName evidence="5">(Mediterranean fruit fly) hypothetical protein</fullName>
    </submittedName>
</protein>
<evidence type="ECO:0000256" key="2">
    <source>
        <dbReference type="ARBA" id="ARBA00007267"/>
    </source>
</evidence>
<feature type="domain" description="CRC" evidence="4">
    <location>
        <begin position="1"/>
        <end position="42"/>
    </location>
</feature>